<keyword evidence="1" id="KW-0472">Membrane</keyword>
<evidence type="ECO:0000256" key="1">
    <source>
        <dbReference type="SAM" id="Phobius"/>
    </source>
</evidence>
<protein>
    <submittedName>
        <fullName evidence="2">Uncharacterized protein</fullName>
    </submittedName>
</protein>
<evidence type="ECO:0000313" key="3">
    <source>
        <dbReference type="Proteomes" id="UP000279995"/>
    </source>
</evidence>
<evidence type="ECO:0000313" key="2">
    <source>
        <dbReference type="EMBL" id="AYM88574.1"/>
    </source>
</evidence>
<accession>A0AAD0U776</accession>
<proteinExistence type="predicted"/>
<dbReference type="Proteomes" id="UP000279995">
    <property type="component" value="Chromosome II"/>
</dbReference>
<sequence>MRALKMDKYKYVFFGCAVFIINCLVFYVSVINEQSDAIKRQVIETEKQVALDLPLIALSNELLKHSGNQHAVQDYLLKLNGYLDNNLRLVKIVPKSAKPLTLKPNQFIRTLKSSTTHVSLVFEKNAHFWSENRFLICLLFLVLSILFSKWLKSIIGMPVGAKGPSLNADTDLGKPKELALIIDLNTKTLSNSYMPDATVCLANKPLCFYLALIEFCRDNKDVVLNQNKYVPDELIELANKYFYRLIELGHTIRKRPNFNSSLEKTLSEIRAALDEVLNEHPDMKDIYYPPKAYGEGSRSRLHSYGLINIAKGNIEIKGK</sequence>
<organism evidence="2 3">
    <name type="scientific">Pseudoalteromonas agarivorans</name>
    <dbReference type="NCBI Taxonomy" id="176102"/>
    <lineage>
        <taxon>Bacteria</taxon>
        <taxon>Pseudomonadati</taxon>
        <taxon>Pseudomonadota</taxon>
        <taxon>Gammaproteobacteria</taxon>
        <taxon>Alteromonadales</taxon>
        <taxon>Pseudoalteromonadaceae</taxon>
        <taxon>Pseudoalteromonas</taxon>
    </lineage>
</organism>
<keyword evidence="1" id="KW-1133">Transmembrane helix</keyword>
<feature type="transmembrane region" description="Helical" evidence="1">
    <location>
        <begin position="12"/>
        <end position="31"/>
    </location>
</feature>
<reference evidence="2 3" key="1">
    <citation type="submission" date="2018-10" db="EMBL/GenBank/DDBJ databases">
        <title>Complete Genome Sequence and Transcriptomic Profiles of a Marine Bacterium, Pseudoalteromonas agarivorans Hao 2018.</title>
        <authorList>
            <person name="Hao L."/>
        </authorList>
    </citation>
    <scope>NUCLEOTIDE SEQUENCE [LARGE SCALE GENOMIC DNA]</scope>
    <source>
        <strain evidence="2 3">Hao 2018</strain>
    </source>
</reference>
<dbReference type="AlphaFoldDB" id="A0AAD0U776"/>
<keyword evidence="1" id="KW-0812">Transmembrane</keyword>
<name>A0AAD0U776_9GAMM</name>
<gene>
    <name evidence="2" type="ORF">D9T18_17970</name>
</gene>
<dbReference type="EMBL" id="CP033066">
    <property type="protein sequence ID" value="AYM88574.1"/>
    <property type="molecule type" value="Genomic_DNA"/>
</dbReference>